<dbReference type="EMBL" id="QWEI01000006">
    <property type="protein sequence ID" value="RHW35898.1"/>
    <property type="molecule type" value="Genomic_DNA"/>
</dbReference>
<dbReference type="PROSITE" id="PS51257">
    <property type="entry name" value="PROKAR_LIPOPROTEIN"/>
    <property type="match status" value="1"/>
</dbReference>
<dbReference type="InterPro" id="IPR042100">
    <property type="entry name" value="Bug_dom1"/>
</dbReference>
<dbReference type="OrthoDB" id="9780943at2"/>
<dbReference type="Gene3D" id="3.40.190.150">
    <property type="entry name" value="Bordetella uptake gene, domain 1"/>
    <property type="match status" value="1"/>
</dbReference>
<dbReference type="InterPro" id="IPR005064">
    <property type="entry name" value="BUG"/>
</dbReference>
<dbReference type="RefSeq" id="WP_118876717.1">
    <property type="nucleotide sequence ID" value="NZ_QWEI01000006.1"/>
</dbReference>
<keyword evidence="4" id="KW-1185">Reference proteome</keyword>
<dbReference type="CDD" id="cd07012">
    <property type="entry name" value="PBP2_Bug_TTT"/>
    <property type="match status" value="1"/>
</dbReference>
<dbReference type="Proteomes" id="UP000265692">
    <property type="component" value="Unassembled WGS sequence"/>
</dbReference>
<dbReference type="Gene3D" id="3.40.190.10">
    <property type="entry name" value="Periplasmic binding protein-like II"/>
    <property type="match status" value="1"/>
</dbReference>
<dbReference type="Pfam" id="PF03401">
    <property type="entry name" value="TctC"/>
    <property type="match status" value="1"/>
</dbReference>
<dbReference type="AlphaFoldDB" id="A0A396SL05"/>
<evidence type="ECO:0000313" key="3">
    <source>
        <dbReference type="EMBL" id="RHW35898.1"/>
    </source>
</evidence>
<accession>A0A396SL05</accession>
<comment type="similarity">
    <text evidence="1">Belongs to the UPF0065 (bug) family.</text>
</comment>
<gene>
    <name evidence="3" type="ORF">D1B33_12450</name>
</gene>
<proteinExistence type="inferred from homology"/>
<dbReference type="PIRSF" id="PIRSF017082">
    <property type="entry name" value="YflP"/>
    <property type="match status" value="1"/>
</dbReference>
<protein>
    <submittedName>
        <fullName evidence="3">Tripartite tricarboxylate transporter substrate binding protein</fullName>
    </submittedName>
</protein>
<dbReference type="PANTHER" id="PTHR42928">
    <property type="entry name" value="TRICARBOXYLATE-BINDING PROTEIN"/>
    <property type="match status" value="1"/>
</dbReference>
<evidence type="ECO:0000313" key="4">
    <source>
        <dbReference type="Proteomes" id="UP000265692"/>
    </source>
</evidence>
<comment type="caution">
    <text evidence="3">The sequence shown here is derived from an EMBL/GenBank/DDBJ whole genome shotgun (WGS) entry which is preliminary data.</text>
</comment>
<keyword evidence="2" id="KW-0732">Signal</keyword>
<name>A0A396SL05_9BACL</name>
<organism evidence="3 4">
    <name type="scientific">Ureibacillus yapensis</name>
    <dbReference type="NCBI Taxonomy" id="2304605"/>
    <lineage>
        <taxon>Bacteria</taxon>
        <taxon>Bacillati</taxon>
        <taxon>Bacillota</taxon>
        <taxon>Bacilli</taxon>
        <taxon>Bacillales</taxon>
        <taxon>Caryophanaceae</taxon>
        <taxon>Ureibacillus</taxon>
    </lineage>
</organism>
<dbReference type="SUPFAM" id="SSF53850">
    <property type="entry name" value="Periplasmic binding protein-like II"/>
    <property type="match status" value="1"/>
</dbReference>
<sequence length="331" mass="36374">MKKLLLSFLLLITSVILFACSGSESSDGEKISVNADSTDSYPTETLNVIIPFGAGGGTDLYIRKIMEIMESEDIYTKNIKIENREGGSGATGWGFFTNQTGNPYYVSPTSASLFTTPLVSEVDFSYESFTPIALMGADDLYFLVNANSKYETLDDFIAAAGEKKMKIGGVGQVSDEMIIPSLFAKEAGFEFDYVPFQSAGELATALLSDSLDAIVGNPARSLGQIEGGLMKPLAFSGLERIEHTPEVPTFIELGYEVNLSQPRGILLPGEVDEEVKKWWVDAMKQVSETEAWKKYLSDNGMSEYMLFGDEFTEFLNKTNETFKTSLEDTDK</sequence>
<evidence type="ECO:0000256" key="1">
    <source>
        <dbReference type="ARBA" id="ARBA00006987"/>
    </source>
</evidence>
<reference evidence="3 4" key="1">
    <citation type="submission" date="2018-08" db="EMBL/GenBank/DDBJ databases">
        <title>Lysinibacillus sp. YLB-03 draft genome sequence.</title>
        <authorList>
            <person name="Yu L."/>
        </authorList>
    </citation>
    <scope>NUCLEOTIDE SEQUENCE [LARGE SCALE GENOMIC DNA]</scope>
    <source>
        <strain evidence="3 4">YLB-03</strain>
    </source>
</reference>
<dbReference type="PANTHER" id="PTHR42928:SF1">
    <property type="entry name" value="BLR4371 PROTEIN"/>
    <property type="match status" value="1"/>
</dbReference>
<feature type="chain" id="PRO_5039642827" evidence="2">
    <location>
        <begin position="20"/>
        <end position="331"/>
    </location>
</feature>
<feature type="signal peptide" evidence="2">
    <location>
        <begin position="1"/>
        <end position="19"/>
    </location>
</feature>
<evidence type="ECO:0000256" key="2">
    <source>
        <dbReference type="SAM" id="SignalP"/>
    </source>
</evidence>